<evidence type="ECO:0000256" key="3">
    <source>
        <dbReference type="ARBA" id="ARBA00022598"/>
    </source>
</evidence>
<dbReference type="InterPro" id="IPR009008">
    <property type="entry name" value="Val/Leu/Ile-tRNA-synth_edit"/>
</dbReference>
<dbReference type="Gene3D" id="3.40.50.620">
    <property type="entry name" value="HUPs"/>
    <property type="match status" value="2"/>
</dbReference>
<comment type="subunit">
    <text evidence="10">Monomer.</text>
</comment>
<dbReference type="CDD" id="cd07961">
    <property type="entry name" value="Anticodon_Ia_Ile_ABEc"/>
    <property type="match status" value="1"/>
</dbReference>
<dbReference type="Pfam" id="PF08264">
    <property type="entry name" value="Anticodon_1"/>
    <property type="match status" value="1"/>
</dbReference>
<dbReference type="Proteomes" id="UP000838821">
    <property type="component" value="Unassembled WGS sequence"/>
</dbReference>
<reference evidence="13" key="1">
    <citation type="submission" date="2022-01" db="EMBL/GenBank/DDBJ databases">
        <authorList>
            <person name="Criscuolo A."/>
        </authorList>
    </citation>
    <scope>NUCLEOTIDE SEQUENCE</scope>
    <source>
        <strain evidence="13">CIP111891</strain>
    </source>
</reference>
<evidence type="ECO:0000259" key="12">
    <source>
        <dbReference type="Pfam" id="PF08264"/>
    </source>
</evidence>
<evidence type="ECO:0000313" key="14">
    <source>
        <dbReference type="Proteomes" id="UP000838821"/>
    </source>
</evidence>
<dbReference type="InterPro" id="IPR033709">
    <property type="entry name" value="Anticodon_Ile_ABEc"/>
</dbReference>
<dbReference type="PRINTS" id="PR00984">
    <property type="entry name" value="TRNASYNTHILE"/>
</dbReference>
<proteinExistence type="inferred from homology"/>
<comment type="domain">
    <text evidence="10">IleRS has two distinct active sites: one for aminoacylation and one for editing. The misactivated valine is translocated from the active site to the editing site, which sterically excludes the correctly activated isoleucine. The single editing site contains two valyl binding pockets, one specific for each substrate (Val-AMP or Val-tRNA(Ile)).</text>
</comment>
<dbReference type="InterPro" id="IPR023586">
    <property type="entry name" value="Ile-tRNA-ligase_type2"/>
</dbReference>
<dbReference type="RefSeq" id="WP_236292492.1">
    <property type="nucleotide sequence ID" value="NZ_CAKMMW010000029.1"/>
</dbReference>
<evidence type="ECO:0000259" key="11">
    <source>
        <dbReference type="Pfam" id="PF00133"/>
    </source>
</evidence>
<dbReference type="Gene3D" id="1.10.730.10">
    <property type="entry name" value="Isoleucyl-tRNA Synthetase, Domain 1"/>
    <property type="match status" value="1"/>
</dbReference>
<dbReference type="HAMAP" id="MF_02003">
    <property type="entry name" value="Ile_tRNA_synth_type2"/>
    <property type="match status" value="1"/>
</dbReference>
<feature type="short sequence motif" description="'HIGH' region" evidence="10">
    <location>
        <begin position="47"/>
        <end position="57"/>
    </location>
</feature>
<organism evidence="13 14">
    <name type="scientific">Paenibacillus allorhizoplanae</name>
    <dbReference type="NCBI Taxonomy" id="2905648"/>
    <lineage>
        <taxon>Bacteria</taxon>
        <taxon>Bacillati</taxon>
        <taxon>Bacillota</taxon>
        <taxon>Bacilli</taxon>
        <taxon>Bacillales</taxon>
        <taxon>Paenibacillaceae</taxon>
        <taxon>Paenibacillus</taxon>
    </lineage>
</organism>
<keyword evidence="5 10" id="KW-0067">ATP-binding</keyword>
<comment type="function">
    <text evidence="8 10">Catalyzes the attachment of isoleucine to tRNA(Ile). As IleRS can inadvertently accommodate and process structurally similar amino acids such as valine, to avoid such errors it has two additional distinct tRNA(Ile)-dependent editing activities. One activity is designated as 'pretransfer' editing and involves the hydrolysis of activated Val-AMP. The other activity is designated 'posttransfer' editing and involves deacylation of mischarged Val-tRNA(Ile).</text>
</comment>
<dbReference type="SUPFAM" id="SSF52374">
    <property type="entry name" value="Nucleotidylyl transferase"/>
    <property type="match status" value="1"/>
</dbReference>
<comment type="cofactor">
    <cofactor evidence="10">
        <name>Zn(2+)</name>
        <dbReference type="ChEBI" id="CHEBI:29105"/>
    </cofactor>
</comment>
<name>A0ABN8H496_9BACL</name>
<dbReference type="PANTHER" id="PTHR42780">
    <property type="entry name" value="SOLEUCYL-TRNA SYNTHETASE"/>
    <property type="match status" value="1"/>
</dbReference>
<comment type="similarity">
    <text evidence="1 10">Belongs to the class-I aminoacyl-tRNA synthetase family. IleS type 2 subfamily.</text>
</comment>
<dbReference type="SUPFAM" id="SSF47323">
    <property type="entry name" value="Anticodon-binding domain of a subclass of class I aminoacyl-tRNA synthetases"/>
    <property type="match status" value="1"/>
</dbReference>
<keyword evidence="7 10" id="KW-0030">Aminoacyl-tRNA synthetase</keyword>
<dbReference type="InterPro" id="IPR009080">
    <property type="entry name" value="tRNAsynth_Ia_anticodon-bd"/>
</dbReference>
<evidence type="ECO:0000256" key="1">
    <source>
        <dbReference type="ARBA" id="ARBA00007078"/>
    </source>
</evidence>
<dbReference type="PROSITE" id="PS00178">
    <property type="entry name" value="AA_TRNA_LIGASE_I"/>
    <property type="match status" value="1"/>
</dbReference>
<feature type="short sequence motif" description="'KMSKS' region" evidence="10">
    <location>
        <begin position="588"/>
        <end position="592"/>
    </location>
</feature>
<comment type="caution">
    <text evidence="13">The sequence shown here is derived from an EMBL/GenBank/DDBJ whole genome shotgun (WGS) entry which is preliminary data.</text>
</comment>
<evidence type="ECO:0000256" key="4">
    <source>
        <dbReference type="ARBA" id="ARBA00022741"/>
    </source>
</evidence>
<keyword evidence="10" id="KW-0479">Metal-binding</keyword>
<keyword evidence="10" id="KW-0862">Zinc</keyword>
<dbReference type="InterPro" id="IPR001412">
    <property type="entry name" value="aa-tRNA-synth_I_CS"/>
</dbReference>
<protein>
    <recommendedName>
        <fullName evidence="10">Isoleucine--tRNA ligase</fullName>
        <ecNumber evidence="10">6.1.1.5</ecNumber>
    </recommendedName>
    <alternativeName>
        <fullName evidence="10">Isoleucyl-tRNA synthetase</fullName>
        <shortName evidence="10">IleRS</shortName>
    </alternativeName>
</protein>
<dbReference type="Pfam" id="PF00133">
    <property type="entry name" value="tRNA-synt_1"/>
    <property type="match status" value="1"/>
</dbReference>
<sequence>MRKVDVKEKARTRELRVLEQWKQNDTFRKSIENREGKPNFVFYEGPPTANGEPHIGHVLGRVIKDFIGRYKTMSGFRVIRKAGWDTHGLPVELGVEKKLGISGKQEIESYGVAKFVEACKSSVFEYEKQWREMTEAIAYWTDMENPYVTLTNDYIESVWHILSTIHAKGHLYKGHRVSPYCPDCQTTLSSHEVAQGYEDVKDLSATVKFTSKIADEHFLAWTTTPWTLPANVALAVNKDVDYVKVKQHGEVYIVASNLVDSVMKGEYELLSTHKGSEFVGTPYVAPFNYLQVTKGHTVVDADYVSDTSGTGIVHIAPAHGEDDYRTVRQHELDFVNVVDARGRYFDQISDFAGRFVKDCDIDIVKNLAERGLLFTKERYEHSYPFCWRCKSPLLYYATESWFIQTTAIKDQLIANNSKITWYPSHLREGRFGKFLEELVDWNISRNRYWGTPLNVWICEGCNTEYAPHSHKDLRDKSIDPIEESLELHKPYVDQVKLRCACGGTMHRTSEVIDVWFDSGSMPFAQYHQPFEHKELFQEQYPADMICEGIDQTRGWFFSLLAVSTLYNGQIPYKSVVSTGHVLDENGQKMSKSKGNGIDPWEIINEFGTDAFRWALLSDSAPWSSKRFSKQIVAEAKSKVIDTINNTHAFYALYAQIDQYHPADYPQINSVNVLDRWILSRLNSTLHNVVKGLEINDFLNPAKQMEAFVDELSNWYIRRSRDRFWGSEWIEDKIAAYQTLRHVLLTLSQMIAPYTPFLADDLYANLGGKGSVHLTDYPTMDETLHDVSLEKKMETVRQIVELARNIRNETGIKTRMPLSELYVSFDSACNIGGFEDIIQDEINVKSIQIVSSDVSFVRFTFKLNLKAAGKKFGKLVGPVQAQLKQLSALEAKAVIENGFLDMKIDEEVLHIRLEDLLIEKQANEGYASASEYQMTVALNTTMTEELEQEGMVREVIRAIQDYRKKIGLPIEKRVDLVLDVDAPLQTALVRFDHVLQEHVLLKSVRYASEPNMETVSYGESKFSLLIV</sequence>
<dbReference type="PANTHER" id="PTHR42780:SF1">
    <property type="entry name" value="ISOLEUCINE--TRNA LIGASE, CYTOPLASMIC"/>
    <property type="match status" value="1"/>
</dbReference>
<dbReference type="Pfam" id="PF19302">
    <property type="entry name" value="DUF5915"/>
    <property type="match status" value="1"/>
</dbReference>
<evidence type="ECO:0000256" key="7">
    <source>
        <dbReference type="ARBA" id="ARBA00023146"/>
    </source>
</evidence>
<dbReference type="InterPro" id="IPR014729">
    <property type="entry name" value="Rossmann-like_a/b/a_fold"/>
</dbReference>
<dbReference type="CDD" id="cd00818">
    <property type="entry name" value="IleRS_core"/>
    <property type="match status" value="1"/>
</dbReference>
<dbReference type="SUPFAM" id="SSF50677">
    <property type="entry name" value="ValRS/IleRS/LeuRS editing domain"/>
    <property type="match status" value="1"/>
</dbReference>
<evidence type="ECO:0000256" key="2">
    <source>
        <dbReference type="ARBA" id="ARBA00022490"/>
    </source>
</evidence>
<dbReference type="EMBL" id="CAKMMW010000029">
    <property type="protein sequence ID" value="CAH1228024.1"/>
    <property type="molecule type" value="Genomic_DNA"/>
</dbReference>
<gene>
    <name evidence="13" type="primary">mupB</name>
    <name evidence="10" type="synonym">ileS</name>
    <name evidence="13" type="ORF">PAECIP111891_06233</name>
</gene>
<comment type="catalytic activity">
    <reaction evidence="9 10">
        <text>tRNA(Ile) + L-isoleucine + ATP = L-isoleucyl-tRNA(Ile) + AMP + diphosphate</text>
        <dbReference type="Rhea" id="RHEA:11060"/>
        <dbReference type="Rhea" id="RHEA-COMP:9666"/>
        <dbReference type="Rhea" id="RHEA-COMP:9695"/>
        <dbReference type="ChEBI" id="CHEBI:30616"/>
        <dbReference type="ChEBI" id="CHEBI:33019"/>
        <dbReference type="ChEBI" id="CHEBI:58045"/>
        <dbReference type="ChEBI" id="CHEBI:78442"/>
        <dbReference type="ChEBI" id="CHEBI:78528"/>
        <dbReference type="ChEBI" id="CHEBI:456215"/>
        <dbReference type="EC" id="6.1.1.5"/>
    </reaction>
</comment>
<evidence type="ECO:0000256" key="5">
    <source>
        <dbReference type="ARBA" id="ARBA00022840"/>
    </source>
</evidence>
<dbReference type="InterPro" id="IPR002300">
    <property type="entry name" value="aa-tRNA-synth_Ia"/>
</dbReference>
<accession>A0ABN8H496</accession>
<dbReference type="NCBIfam" id="TIGR00392">
    <property type="entry name" value="ileS"/>
    <property type="match status" value="1"/>
</dbReference>
<feature type="domain" description="Aminoacyl-tRNA synthetase class Ia" evidence="11">
    <location>
        <begin position="17"/>
        <end position="618"/>
    </location>
</feature>
<keyword evidence="14" id="KW-1185">Reference proteome</keyword>
<dbReference type="EC" id="6.1.1.5" evidence="10"/>
<keyword evidence="2 10" id="KW-0963">Cytoplasm</keyword>
<evidence type="ECO:0000256" key="8">
    <source>
        <dbReference type="ARBA" id="ARBA00025217"/>
    </source>
</evidence>
<keyword evidence="6 10" id="KW-0648">Protein biosynthesis</keyword>
<dbReference type="InterPro" id="IPR013155">
    <property type="entry name" value="M/V/L/I-tRNA-synth_anticd-bd"/>
</dbReference>
<keyword evidence="3 10" id="KW-0436">Ligase</keyword>
<evidence type="ECO:0000313" key="13">
    <source>
        <dbReference type="EMBL" id="CAH1228024.1"/>
    </source>
</evidence>
<comment type="subcellular location">
    <subcellularLocation>
        <location evidence="10">Cytoplasm</location>
    </subcellularLocation>
</comment>
<feature type="domain" description="Methionyl/Valyl/Leucyl/Isoleucyl-tRNA synthetase anticodon-binding" evidence="12">
    <location>
        <begin position="674"/>
        <end position="818"/>
    </location>
</feature>
<keyword evidence="4 10" id="KW-0547">Nucleotide-binding</keyword>
<evidence type="ECO:0000256" key="10">
    <source>
        <dbReference type="HAMAP-Rule" id="MF_02003"/>
    </source>
</evidence>
<evidence type="ECO:0000256" key="9">
    <source>
        <dbReference type="ARBA" id="ARBA00048359"/>
    </source>
</evidence>
<dbReference type="GO" id="GO:0016874">
    <property type="term" value="F:ligase activity"/>
    <property type="evidence" value="ECO:0007669"/>
    <property type="project" value="UniProtKB-KW"/>
</dbReference>
<evidence type="ECO:0000256" key="6">
    <source>
        <dbReference type="ARBA" id="ARBA00022917"/>
    </source>
</evidence>
<feature type="binding site" evidence="10">
    <location>
        <position position="591"/>
    </location>
    <ligand>
        <name>ATP</name>
        <dbReference type="ChEBI" id="CHEBI:30616"/>
    </ligand>
</feature>
<dbReference type="InterPro" id="IPR002301">
    <property type="entry name" value="Ile-tRNA-ligase"/>
</dbReference>